<feature type="region of interest" description="Disordered" evidence="1">
    <location>
        <begin position="1"/>
        <end position="30"/>
    </location>
</feature>
<dbReference type="Proteomes" id="UP000294200">
    <property type="component" value="Unassembled WGS sequence"/>
</dbReference>
<reference evidence="2 3" key="1">
    <citation type="submission" date="2017-02" db="EMBL/GenBank/DDBJ databases">
        <title>Paraburkholderia sophoroidis sp. nov. and Paraburkholderia steynii sp. nov. rhizobial symbionts of the fynbos legume Hypocalyptus sophoroides.</title>
        <authorList>
            <person name="Steenkamp E.T."/>
            <person name="Beukes C.W."/>
            <person name="Van Zyl E."/>
            <person name="Avontuur J."/>
            <person name="Chan W.Y."/>
            <person name="Hassen A."/>
            <person name="Palmer M."/>
            <person name="Mthombeni L."/>
            <person name="Phalane F."/>
            <person name="Sereme K."/>
            <person name="Venter S.N."/>
        </authorList>
    </citation>
    <scope>NUCLEOTIDE SEQUENCE [LARGE SCALE GENOMIC DNA]</scope>
    <source>
        <strain evidence="2 3">HC1.1ba</strain>
    </source>
</reference>
<organism evidence="2 3">
    <name type="scientific">Paraburkholderia steynii</name>
    <dbReference type="NCBI Taxonomy" id="1245441"/>
    <lineage>
        <taxon>Bacteria</taxon>
        <taxon>Pseudomonadati</taxon>
        <taxon>Pseudomonadota</taxon>
        <taxon>Betaproteobacteria</taxon>
        <taxon>Burkholderiales</taxon>
        <taxon>Burkholderiaceae</taxon>
        <taxon>Paraburkholderia</taxon>
    </lineage>
</organism>
<proteinExistence type="predicted"/>
<evidence type="ECO:0000256" key="1">
    <source>
        <dbReference type="SAM" id="MobiDB-lite"/>
    </source>
</evidence>
<keyword evidence="3" id="KW-1185">Reference proteome</keyword>
<dbReference type="EMBL" id="MWML01000009">
    <property type="protein sequence ID" value="TCG09581.1"/>
    <property type="molecule type" value="Genomic_DNA"/>
</dbReference>
<name>A0A4R0XS60_9BURK</name>
<evidence type="ECO:0000313" key="2">
    <source>
        <dbReference type="EMBL" id="TCG09581.1"/>
    </source>
</evidence>
<dbReference type="AlphaFoldDB" id="A0A4R0XS60"/>
<sequence>MHLKARTGIQCALPRPGLGRASTRQGQAGPSAVTMERAAARKLVQATFAVQFAISPVLDRCESNADTRRANGSGVGE</sequence>
<evidence type="ECO:0000313" key="3">
    <source>
        <dbReference type="Proteomes" id="UP000294200"/>
    </source>
</evidence>
<gene>
    <name evidence="2" type="ORF">BZM27_04465</name>
</gene>
<accession>A0A4R0XS60</accession>
<comment type="caution">
    <text evidence="2">The sequence shown here is derived from an EMBL/GenBank/DDBJ whole genome shotgun (WGS) entry which is preliminary data.</text>
</comment>
<protein>
    <submittedName>
        <fullName evidence="2">Uncharacterized protein</fullName>
    </submittedName>
</protein>